<dbReference type="OrthoDB" id="9806894at2"/>
<dbReference type="Proteomes" id="UP000035287">
    <property type="component" value="Chromosome"/>
</dbReference>
<keyword evidence="4" id="KW-0472">Membrane</keyword>
<keyword evidence="2" id="KW-0812">Transmembrane</keyword>
<name>A0A0G3XFP0_9SPHN</name>
<evidence type="ECO:0000256" key="3">
    <source>
        <dbReference type="ARBA" id="ARBA00022989"/>
    </source>
</evidence>
<dbReference type="KEGG" id="cna:AB433_08565"/>
<dbReference type="GO" id="GO:0009403">
    <property type="term" value="P:toxin biosynthetic process"/>
    <property type="evidence" value="ECO:0007669"/>
    <property type="project" value="InterPro"/>
</dbReference>
<gene>
    <name evidence="5" type="ORF">AB433_08565</name>
</gene>
<dbReference type="InterPro" id="IPR052719">
    <property type="entry name" value="CvpA-like"/>
</dbReference>
<reference evidence="5 6" key="1">
    <citation type="submission" date="2015-06" db="EMBL/GenBank/DDBJ databases">
        <authorList>
            <person name="Zeng Y."/>
            <person name="Huang Y."/>
        </authorList>
    </citation>
    <scope>NUCLEOTIDE SEQUENCE [LARGE SCALE GENOMIC DNA]</scope>
    <source>
        <strain evidence="5 6">PQ-2</strain>
    </source>
</reference>
<evidence type="ECO:0000256" key="1">
    <source>
        <dbReference type="ARBA" id="ARBA00004141"/>
    </source>
</evidence>
<dbReference type="AlphaFoldDB" id="A0A0G3XFP0"/>
<dbReference type="Pfam" id="PF02674">
    <property type="entry name" value="Colicin_V"/>
    <property type="match status" value="1"/>
</dbReference>
<evidence type="ECO:0000313" key="5">
    <source>
        <dbReference type="EMBL" id="AKM10017.1"/>
    </source>
</evidence>
<dbReference type="PATRIC" id="fig|1348774.3.peg.1795"/>
<sequence length="178" mass="19168">MTAFDIAVLVIVALSALGGLSRGFVHEVLALAAWVAAVVAIYLFHGVLTDLILGFFADNGLNAALVAFILLLLVPLFVMRALARWAGSKTRESALGFVDRVLGLGFGLVKGIVLVVLTFSIIALGYDTAWSAEGRPEWVTKARVYPFVHAASNELVDTVSKRKDLLLEEREAAQKEEA</sequence>
<dbReference type="PANTHER" id="PTHR36926:SF1">
    <property type="entry name" value="COLICIN V PRODUCTION PROTEIN"/>
    <property type="match status" value="1"/>
</dbReference>
<keyword evidence="6" id="KW-1185">Reference proteome</keyword>
<dbReference type="InterPro" id="IPR003825">
    <property type="entry name" value="Colicin-V_CvpA"/>
</dbReference>
<keyword evidence="3" id="KW-1133">Transmembrane helix</keyword>
<evidence type="ECO:0000313" key="6">
    <source>
        <dbReference type="Proteomes" id="UP000035287"/>
    </source>
</evidence>
<protein>
    <submittedName>
        <fullName evidence="5">Colicin V production protein</fullName>
    </submittedName>
</protein>
<proteinExistence type="predicted"/>
<dbReference type="RefSeq" id="WP_047820697.1">
    <property type="nucleotide sequence ID" value="NZ_CP011770.1"/>
</dbReference>
<dbReference type="GO" id="GO:0016020">
    <property type="term" value="C:membrane"/>
    <property type="evidence" value="ECO:0007669"/>
    <property type="project" value="UniProtKB-SubCell"/>
</dbReference>
<comment type="subcellular location">
    <subcellularLocation>
        <location evidence="1">Membrane</location>
        <topology evidence="1">Multi-pass membrane protein</topology>
    </subcellularLocation>
</comment>
<evidence type="ECO:0000256" key="4">
    <source>
        <dbReference type="ARBA" id="ARBA00023136"/>
    </source>
</evidence>
<dbReference type="EMBL" id="CP011770">
    <property type="protein sequence ID" value="AKM10017.1"/>
    <property type="molecule type" value="Genomic_DNA"/>
</dbReference>
<accession>A0A0G3XFP0</accession>
<dbReference type="PANTHER" id="PTHR36926">
    <property type="entry name" value="COLICIN V PRODUCTION PROTEIN"/>
    <property type="match status" value="1"/>
</dbReference>
<organism evidence="5 6">
    <name type="scientific">Croceicoccus naphthovorans</name>
    <dbReference type="NCBI Taxonomy" id="1348774"/>
    <lineage>
        <taxon>Bacteria</taxon>
        <taxon>Pseudomonadati</taxon>
        <taxon>Pseudomonadota</taxon>
        <taxon>Alphaproteobacteria</taxon>
        <taxon>Sphingomonadales</taxon>
        <taxon>Erythrobacteraceae</taxon>
        <taxon>Croceicoccus</taxon>
    </lineage>
</organism>
<evidence type="ECO:0000256" key="2">
    <source>
        <dbReference type="ARBA" id="ARBA00022692"/>
    </source>
</evidence>
<dbReference type="STRING" id="1348774.AB433_08565"/>